<feature type="binding site" evidence="3">
    <location>
        <position position="33"/>
    </location>
    <ligand>
        <name>ATP</name>
        <dbReference type="ChEBI" id="CHEBI:30616"/>
    </ligand>
</feature>
<dbReference type="GeneID" id="50017852"/>
<feature type="domain" description="THIF-type NAD/FAD binding fold" evidence="6">
    <location>
        <begin position="4"/>
        <end position="240"/>
    </location>
</feature>
<dbReference type="InterPro" id="IPR000594">
    <property type="entry name" value="ThiF_NAD_FAD-bd"/>
</dbReference>
<dbReference type="Pfam" id="PF00899">
    <property type="entry name" value="ThiF"/>
    <property type="match status" value="1"/>
</dbReference>
<protein>
    <submittedName>
        <fullName evidence="7">Molybdopterin biosynthesis protein moeB</fullName>
    </submittedName>
</protein>
<evidence type="ECO:0000256" key="4">
    <source>
        <dbReference type="PIRSR" id="PIRSR612731-3"/>
    </source>
</evidence>
<dbReference type="Gene3D" id="3.40.50.720">
    <property type="entry name" value="NAD(P)-binding Rossmann-like Domain"/>
    <property type="match status" value="1"/>
</dbReference>
<dbReference type="OrthoDB" id="9804286at2"/>
<evidence type="ECO:0000256" key="5">
    <source>
        <dbReference type="PIRSR" id="PIRSR612731-4"/>
    </source>
</evidence>
<feature type="binding site" evidence="3">
    <location>
        <position position="6"/>
    </location>
    <ligand>
        <name>ATP</name>
        <dbReference type="ChEBI" id="CHEBI:30616"/>
    </ligand>
</feature>
<keyword evidence="4" id="KW-0479">Metal-binding</keyword>
<dbReference type="PANTHER" id="PTHR10953">
    <property type="entry name" value="UBIQUITIN-ACTIVATING ENZYME E1"/>
    <property type="match status" value="1"/>
</dbReference>
<dbReference type="GO" id="GO:0004792">
    <property type="term" value="F:thiosulfate-cyanide sulfurtransferase activity"/>
    <property type="evidence" value="ECO:0007669"/>
    <property type="project" value="TreeGrafter"/>
</dbReference>
<dbReference type="InterPro" id="IPR012731">
    <property type="entry name" value="Adenyl_ThiF"/>
</dbReference>
<dbReference type="InterPro" id="IPR035985">
    <property type="entry name" value="Ubiquitin-activating_enz"/>
</dbReference>
<evidence type="ECO:0000256" key="3">
    <source>
        <dbReference type="PIRSR" id="PIRSR612731-2"/>
    </source>
</evidence>
<feature type="binding site" evidence="4">
    <location>
        <position position="241"/>
    </location>
    <ligand>
        <name>Zn(2+)</name>
        <dbReference type="ChEBI" id="CHEBI:29105"/>
    </ligand>
</feature>
<organism evidence="7 8">
    <name type="scientific">Staphylococcus epidermidis (strain ATCC 12228 / FDA PCI 1200)</name>
    <dbReference type="NCBI Taxonomy" id="176280"/>
    <lineage>
        <taxon>Bacteria</taxon>
        <taxon>Bacillati</taxon>
        <taxon>Bacillota</taxon>
        <taxon>Bacilli</taxon>
        <taxon>Bacillales</taxon>
        <taxon>Staphylococcaceae</taxon>
        <taxon>Staphylococcus</taxon>
    </lineage>
</organism>
<feature type="binding site" evidence="3">
    <location>
        <position position="65"/>
    </location>
    <ligand>
        <name>ATP</name>
        <dbReference type="ChEBI" id="CHEBI:30616"/>
    </ligand>
</feature>
<sequence>MSRYERQTRFAPFGEEGQQKLSSSQILIFGAGALGSHIVDQLARMGAHHIAIVDMDIVEISNLHRQTLFDEEDAHTLISKVEAIKHKVNQININVNLTTYDLEVTSSNIENLIKNVEPDIIIDGMDNFKIRYLINEVCHKYQIPWVYGAAVGSKGSVYGIDHQGPCLKCLLQTIPDTGESCAINGVIPPVISMIASYEVAEAVRYLSGKGFSKQLITIDAFNINYKSMNVDALKNKDCPVCEKHEYTLLESQQERTIEDLCGNAYLFRFPPKAFKHAAHFPGNMVKSTSFAKLIQYQTYEFTLFKDGRMNAYGIHNDEEAHHLYNTLLKSIR</sequence>
<evidence type="ECO:0000259" key="6">
    <source>
        <dbReference type="Pfam" id="PF00899"/>
    </source>
</evidence>
<feature type="binding site" evidence="3">
    <location>
        <position position="104"/>
    </location>
    <ligand>
        <name>ATP</name>
        <dbReference type="ChEBI" id="CHEBI:30616"/>
    </ligand>
</feature>
<feature type="cross-link" description="Glycyl cysteine dithioester (Cys-Gly) (interchain with G-Cter in ThiS)" evidence="5">
    <location>
        <position position="181"/>
    </location>
</feature>
<feature type="binding site" evidence="4">
    <location>
        <position position="166"/>
    </location>
    <ligand>
        <name>Zn(2+)</name>
        <dbReference type="ChEBI" id="CHEBI:29105"/>
    </ligand>
</feature>
<dbReference type="CDD" id="cd00757">
    <property type="entry name" value="ThiF_MoeB_HesA_family"/>
    <property type="match status" value="1"/>
</dbReference>
<keyword evidence="3" id="KW-0547">Nucleotide-binding</keyword>
<dbReference type="GO" id="GO:0046872">
    <property type="term" value="F:metal ion binding"/>
    <property type="evidence" value="ECO:0007669"/>
    <property type="project" value="UniProtKB-KW"/>
</dbReference>
<dbReference type="PANTHER" id="PTHR10953:SF102">
    <property type="entry name" value="ADENYLYLTRANSFERASE AND SULFURTRANSFERASE MOCS3"/>
    <property type="match status" value="1"/>
</dbReference>
<dbReference type="GO" id="GO:0005737">
    <property type="term" value="C:cytoplasm"/>
    <property type="evidence" value="ECO:0007669"/>
    <property type="project" value="TreeGrafter"/>
</dbReference>
<dbReference type="InterPro" id="IPR045886">
    <property type="entry name" value="ThiF/MoeB/HesA"/>
</dbReference>
<evidence type="ECO:0000256" key="1">
    <source>
        <dbReference type="ARBA" id="ARBA00009919"/>
    </source>
</evidence>
<feature type="binding site" evidence="3">
    <location>
        <position position="80"/>
    </location>
    <ligand>
        <name>ATP</name>
        <dbReference type="ChEBI" id="CHEBI:30616"/>
    </ligand>
</feature>
<proteinExistence type="inferred from homology"/>
<dbReference type="eggNOG" id="COG0476">
    <property type="taxonomic scope" value="Bacteria"/>
</dbReference>
<feature type="binding site" evidence="4">
    <location>
        <position position="169"/>
    </location>
    <ligand>
        <name>Zn(2+)</name>
        <dbReference type="ChEBI" id="CHEBI:29105"/>
    </ligand>
</feature>
<comment type="cofactor">
    <cofactor evidence="4">
        <name>Zn(2+)</name>
        <dbReference type="ChEBI" id="CHEBI:29105"/>
    </cofactor>
    <text evidence="4">Binds 1 zinc ion per subunit.</text>
</comment>
<dbReference type="FunFam" id="3.40.50.720:FF:000080">
    <property type="entry name" value="Thiazole biosynthesis adenylyltransferase ThiF"/>
    <property type="match status" value="1"/>
</dbReference>
<evidence type="ECO:0000313" key="8">
    <source>
        <dbReference type="Proteomes" id="UP000001411"/>
    </source>
</evidence>
<evidence type="ECO:0000256" key="2">
    <source>
        <dbReference type="PIRSR" id="PIRSR612731-1"/>
    </source>
</evidence>
<dbReference type="KEGG" id="sep:SE_2061"/>
<feature type="active site" description="Glycyl persulfide ester intermediate" evidence="2">
    <location>
        <position position="181"/>
    </location>
</feature>
<dbReference type="PATRIC" id="fig|176280.10.peg.2014"/>
<keyword evidence="4" id="KW-0862">Zinc</keyword>
<dbReference type="RefSeq" id="WP_001831616.1">
    <property type="nucleotide sequence ID" value="NC_004461.1"/>
</dbReference>
<gene>
    <name evidence="7" type="ordered locus">SE_2061</name>
</gene>
<dbReference type="EMBL" id="AE015929">
    <property type="protein sequence ID" value="AAO05702.1"/>
    <property type="molecule type" value="Genomic_DNA"/>
</dbReference>
<dbReference type="HOGENOM" id="CLU_013325_10_1_9"/>
<dbReference type="GO" id="GO:0008641">
    <property type="term" value="F:ubiquitin-like modifier activating enzyme activity"/>
    <property type="evidence" value="ECO:0007669"/>
    <property type="project" value="InterPro"/>
</dbReference>
<evidence type="ECO:0000313" key="7">
    <source>
        <dbReference type="EMBL" id="AAO05702.1"/>
    </source>
</evidence>
<dbReference type="Proteomes" id="UP000001411">
    <property type="component" value="Chromosome"/>
</dbReference>
<comment type="similarity">
    <text evidence="1">Belongs to the HesA/MoeB/ThiF family.</text>
</comment>
<reference evidence="7 8" key="1">
    <citation type="journal article" date="2003" name="Mol. Microbiol.">
        <title>Genome-based analysis of virulence genes in a non-biofilm-forming Staphylococcus epidermidis strain (ATCC 12228).</title>
        <authorList>
            <person name="Zhang Y.Q."/>
            <person name="Ren S.X."/>
            <person name="Li H.L."/>
            <person name="Wang Y.X."/>
            <person name="Fu G."/>
            <person name="Yang J."/>
            <person name="Qin Z.Q."/>
            <person name="Miao Y.G."/>
            <person name="Wang W.Y."/>
            <person name="Chen R.S."/>
            <person name="Shen Y."/>
            <person name="Chen Z."/>
            <person name="Yuan Z.H."/>
            <person name="Zhao G.P."/>
            <person name="Qu D."/>
            <person name="Danchin A."/>
            <person name="Wen Y.M."/>
        </authorList>
    </citation>
    <scope>NUCLEOTIDE SEQUENCE [LARGE SCALE GENOMIC DNA]</scope>
    <source>
        <strain evidence="8">ATCC 12228 / FDA PCI 1200</strain>
    </source>
</reference>
<dbReference type="GO" id="GO:0016779">
    <property type="term" value="F:nucleotidyltransferase activity"/>
    <property type="evidence" value="ECO:0007669"/>
    <property type="project" value="TreeGrafter"/>
</dbReference>
<keyword evidence="3" id="KW-0067">ATP-binding</keyword>
<dbReference type="GO" id="GO:0005524">
    <property type="term" value="F:ATP binding"/>
    <property type="evidence" value="ECO:0007669"/>
    <property type="project" value="UniProtKB-KW"/>
</dbReference>
<accession>A0A0H2VHW5</accession>
<feature type="binding site" evidence="3">
    <location>
        <position position="54"/>
    </location>
    <ligand>
        <name>ATP</name>
        <dbReference type="ChEBI" id="CHEBI:30616"/>
    </ligand>
</feature>
<name>A0A0H2VHW5_STAES</name>
<dbReference type="AlphaFoldDB" id="A0A0H2VHW5"/>
<dbReference type="SUPFAM" id="SSF69572">
    <property type="entry name" value="Activating enzymes of the ubiquitin-like proteins"/>
    <property type="match status" value="1"/>
</dbReference>
<feature type="binding site" evidence="4">
    <location>
        <position position="238"/>
    </location>
    <ligand>
        <name>Zn(2+)</name>
        <dbReference type="ChEBI" id="CHEBI:29105"/>
    </ligand>
</feature>
<dbReference type="NCBIfam" id="TIGR02356">
    <property type="entry name" value="adenyl_thiF"/>
    <property type="match status" value="1"/>
</dbReference>